<comment type="catalytic activity">
    <reaction evidence="1">
        <text>ATP + protein L-histidine = ADP + protein N-phospho-L-histidine.</text>
        <dbReference type="EC" id="2.7.13.3"/>
    </reaction>
</comment>
<dbReference type="Pfam" id="PF02518">
    <property type="entry name" value="HATPase_c"/>
    <property type="match status" value="1"/>
</dbReference>
<protein>
    <recommendedName>
        <fullName evidence="2">histidine kinase</fullName>
        <ecNumber evidence="2">2.7.13.3</ecNumber>
    </recommendedName>
</protein>
<dbReference type="InterPro" id="IPR004358">
    <property type="entry name" value="Sig_transdc_His_kin-like_C"/>
</dbReference>
<evidence type="ECO:0000256" key="6">
    <source>
        <dbReference type="ARBA" id="ARBA00023012"/>
    </source>
</evidence>
<feature type="transmembrane region" description="Helical" evidence="9">
    <location>
        <begin position="12"/>
        <end position="34"/>
    </location>
</feature>
<reference evidence="12" key="1">
    <citation type="journal article" date="2011" name="BMC Genomics">
        <title>Complete genome sequence of the filamentous anoxygenic phototrophic bacterium Chloroflexus aurantiacus.</title>
        <authorList>
            <person name="Tang K.H."/>
            <person name="Barry K."/>
            <person name="Chertkov O."/>
            <person name="Dalin E."/>
            <person name="Han C.S."/>
            <person name="Hauser L.J."/>
            <person name="Honchak B.M."/>
            <person name="Karbach L.E."/>
            <person name="Land M.L."/>
            <person name="Lapidus A."/>
            <person name="Larimer F.W."/>
            <person name="Mikhailova N."/>
            <person name="Pitluck S."/>
            <person name="Pierson B.K."/>
            <person name="Blankenship R.E."/>
        </authorList>
    </citation>
    <scope>NUCLEOTIDE SEQUENCE [LARGE SCALE GENOMIC DNA]</scope>
    <source>
        <strain evidence="12">ATCC 29366 / DSM 635 / J-10-fl</strain>
    </source>
</reference>
<dbReference type="InterPro" id="IPR005467">
    <property type="entry name" value="His_kinase_dom"/>
</dbReference>
<dbReference type="InterPro" id="IPR003661">
    <property type="entry name" value="HisK_dim/P_dom"/>
</dbReference>
<evidence type="ECO:0000256" key="4">
    <source>
        <dbReference type="ARBA" id="ARBA00022679"/>
    </source>
</evidence>
<evidence type="ECO:0000256" key="9">
    <source>
        <dbReference type="SAM" id="Phobius"/>
    </source>
</evidence>
<evidence type="ECO:0000256" key="8">
    <source>
        <dbReference type="SAM" id="Coils"/>
    </source>
</evidence>
<dbReference type="SMART" id="SM00387">
    <property type="entry name" value="HATPase_c"/>
    <property type="match status" value="1"/>
</dbReference>
<dbReference type="EMBL" id="CP000909">
    <property type="protein sequence ID" value="ABY36657.1"/>
    <property type="molecule type" value="Genomic_DNA"/>
</dbReference>
<dbReference type="PROSITE" id="PS50109">
    <property type="entry name" value="HIS_KIN"/>
    <property type="match status" value="1"/>
</dbReference>
<name>A9WKM9_CHLAA</name>
<sequence>MLFLVYGVVWEYRGWGVVLTILTIILMIGLWQYFQHRITIQQQRIRELEQELADAQAVAALATRTKSAFLTNISHELRTPLNTIIGYSELLHEDVLDERLAVDEVRERLERIQAAARQLLSLINDIIELARLEAGDVPLNYEPWPIGLLIKEVCATIEPLVEQQQNRLVVDVQPDPEMVVHIDRKKVRQVLLHLLDNAVKFTRQGEIKFIVTIRRSDDGTELLICNISDTGVGMTAQQLDLLFAPFTRFDEPLTQRSSGVGIGLAIAHRLCLLMNGTIAVTSQPGSGTTFLITLPLPSDQTDTLSDTYDYQTELNASS</sequence>
<evidence type="ECO:0000259" key="10">
    <source>
        <dbReference type="PROSITE" id="PS50109"/>
    </source>
</evidence>
<evidence type="ECO:0000313" key="12">
    <source>
        <dbReference type="Proteomes" id="UP000002008"/>
    </source>
</evidence>
<evidence type="ECO:0000256" key="2">
    <source>
        <dbReference type="ARBA" id="ARBA00012438"/>
    </source>
</evidence>
<dbReference type="STRING" id="324602.Caur_3473"/>
<keyword evidence="11" id="KW-0547">Nucleotide-binding</keyword>
<keyword evidence="3" id="KW-0597">Phosphoprotein</keyword>
<dbReference type="EC" id="2.7.13.3" evidence="2"/>
<organism evidence="11 12">
    <name type="scientific">Chloroflexus aurantiacus (strain ATCC 29366 / DSM 635 / J-10-fl)</name>
    <dbReference type="NCBI Taxonomy" id="324602"/>
    <lineage>
        <taxon>Bacteria</taxon>
        <taxon>Bacillati</taxon>
        <taxon>Chloroflexota</taxon>
        <taxon>Chloroflexia</taxon>
        <taxon>Chloroflexales</taxon>
        <taxon>Chloroflexineae</taxon>
        <taxon>Chloroflexaceae</taxon>
        <taxon>Chloroflexus</taxon>
    </lineage>
</organism>
<keyword evidence="6" id="KW-0902">Two-component regulatory system</keyword>
<keyword evidence="11" id="KW-0067">ATP-binding</keyword>
<proteinExistence type="predicted"/>
<dbReference type="HOGENOM" id="CLU_000445_89_3_0"/>
<dbReference type="EnsemblBacteria" id="ABY36657">
    <property type="protein sequence ID" value="ABY36657"/>
    <property type="gene ID" value="Caur_3473"/>
</dbReference>
<dbReference type="GO" id="GO:0005524">
    <property type="term" value="F:ATP binding"/>
    <property type="evidence" value="ECO:0007669"/>
    <property type="project" value="UniProtKB-KW"/>
</dbReference>
<feature type="coiled-coil region" evidence="8">
    <location>
        <begin position="38"/>
        <end position="65"/>
    </location>
</feature>
<dbReference type="SUPFAM" id="SSF55874">
    <property type="entry name" value="ATPase domain of HSP90 chaperone/DNA topoisomerase II/histidine kinase"/>
    <property type="match status" value="1"/>
</dbReference>
<keyword evidence="8" id="KW-0175">Coiled coil</keyword>
<dbReference type="CDD" id="cd16922">
    <property type="entry name" value="HATPase_EvgS-ArcB-TorS-like"/>
    <property type="match status" value="1"/>
</dbReference>
<dbReference type="GO" id="GO:0000155">
    <property type="term" value="F:phosphorelay sensor kinase activity"/>
    <property type="evidence" value="ECO:0007669"/>
    <property type="project" value="InterPro"/>
</dbReference>
<dbReference type="Proteomes" id="UP000002008">
    <property type="component" value="Chromosome"/>
</dbReference>
<dbReference type="PANTHER" id="PTHR43711">
    <property type="entry name" value="TWO-COMPONENT HISTIDINE KINASE"/>
    <property type="match status" value="1"/>
</dbReference>
<evidence type="ECO:0000256" key="3">
    <source>
        <dbReference type="ARBA" id="ARBA00022553"/>
    </source>
</evidence>
<keyword evidence="5" id="KW-0418">Kinase</keyword>
<keyword evidence="9" id="KW-0812">Transmembrane</keyword>
<dbReference type="InterPro" id="IPR003594">
    <property type="entry name" value="HATPase_dom"/>
</dbReference>
<dbReference type="eggNOG" id="COG2205">
    <property type="taxonomic scope" value="Bacteria"/>
</dbReference>
<keyword evidence="9" id="KW-1133">Transmembrane helix</keyword>
<dbReference type="Pfam" id="PF00512">
    <property type="entry name" value="HisKA"/>
    <property type="match status" value="1"/>
</dbReference>
<feature type="domain" description="Histidine kinase" evidence="10">
    <location>
        <begin position="72"/>
        <end position="298"/>
    </location>
</feature>
<dbReference type="FunFam" id="3.30.565.10:FF:000006">
    <property type="entry name" value="Sensor histidine kinase WalK"/>
    <property type="match status" value="1"/>
</dbReference>
<dbReference type="SMART" id="SM00388">
    <property type="entry name" value="HisKA"/>
    <property type="match status" value="1"/>
</dbReference>
<dbReference type="FunFam" id="1.10.287.130:FF:000001">
    <property type="entry name" value="Two-component sensor histidine kinase"/>
    <property type="match status" value="1"/>
</dbReference>
<dbReference type="SUPFAM" id="SSF47384">
    <property type="entry name" value="Homodimeric domain of signal transducing histidine kinase"/>
    <property type="match status" value="1"/>
</dbReference>
<evidence type="ECO:0000313" key="11">
    <source>
        <dbReference type="EMBL" id="ABY36657.1"/>
    </source>
</evidence>
<dbReference type="PANTHER" id="PTHR43711:SF26">
    <property type="entry name" value="SENSOR HISTIDINE KINASE RCSC"/>
    <property type="match status" value="1"/>
</dbReference>
<keyword evidence="12" id="KW-1185">Reference proteome</keyword>
<gene>
    <name evidence="11" type="ordered locus">Caur_3473</name>
</gene>
<keyword evidence="4" id="KW-0808">Transferase</keyword>
<dbReference type="PRINTS" id="PR00344">
    <property type="entry name" value="BCTRLSENSOR"/>
</dbReference>
<evidence type="ECO:0000256" key="7">
    <source>
        <dbReference type="ARBA" id="ARBA00023136"/>
    </source>
</evidence>
<dbReference type="InterPro" id="IPR050736">
    <property type="entry name" value="Sensor_HK_Regulatory"/>
</dbReference>
<dbReference type="AlphaFoldDB" id="A9WKM9"/>
<keyword evidence="7 9" id="KW-0472">Membrane</keyword>
<dbReference type="InParanoid" id="A9WKM9"/>
<dbReference type="Gene3D" id="3.30.565.10">
    <property type="entry name" value="Histidine kinase-like ATPase, C-terminal domain"/>
    <property type="match status" value="1"/>
</dbReference>
<evidence type="ECO:0000256" key="1">
    <source>
        <dbReference type="ARBA" id="ARBA00000085"/>
    </source>
</evidence>
<dbReference type="InterPro" id="IPR036097">
    <property type="entry name" value="HisK_dim/P_sf"/>
</dbReference>
<dbReference type="KEGG" id="cau:Caur_3473"/>
<evidence type="ECO:0000256" key="5">
    <source>
        <dbReference type="ARBA" id="ARBA00022777"/>
    </source>
</evidence>
<dbReference type="PATRIC" id="fig|324602.8.peg.3914"/>
<dbReference type="Gene3D" id="1.10.287.130">
    <property type="match status" value="1"/>
</dbReference>
<dbReference type="InterPro" id="IPR036890">
    <property type="entry name" value="HATPase_C_sf"/>
</dbReference>
<accession>A9WKM9</accession>
<dbReference type="CDD" id="cd00082">
    <property type="entry name" value="HisKA"/>
    <property type="match status" value="1"/>
</dbReference>